<evidence type="ECO:0000313" key="2">
    <source>
        <dbReference type="EMBL" id="CAD7265391.1"/>
    </source>
</evidence>
<dbReference type="EMBL" id="OC005457">
    <property type="protein sequence ID" value="CAD7265391.1"/>
    <property type="molecule type" value="Genomic_DNA"/>
</dbReference>
<dbReference type="AlphaFoldDB" id="A0A7R9B2Z2"/>
<name>A0A7R9B2Z2_TIMSH</name>
<feature type="compositionally biased region" description="Polar residues" evidence="1">
    <location>
        <begin position="55"/>
        <end position="69"/>
    </location>
</feature>
<organism evidence="2">
    <name type="scientific">Timema shepardi</name>
    <name type="common">Walking stick</name>
    <dbReference type="NCBI Taxonomy" id="629360"/>
    <lineage>
        <taxon>Eukaryota</taxon>
        <taxon>Metazoa</taxon>
        <taxon>Ecdysozoa</taxon>
        <taxon>Arthropoda</taxon>
        <taxon>Hexapoda</taxon>
        <taxon>Insecta</taxon>
        <taxon>Pterygota</taxon>
        <taxon>Neoptera</taxon>
        <taxon>Polyneoptera</taxon>
        <taxon>Phasmatodea</taxon>
        <taxon>Timematodea</taxon>
        <taxon>Timematoidea</taxon>
        <taxon>Timematidae</taxon>
        <taxon>Timema</taxon>
    </lineage>
</organism>
<sequence length="155" mass="17013">MTLPDQDSNLNFPVIDTLVYHESSALDHAAIEVEDNAQATNFFCNADEQYESSTLDSVATDNQPASVSALSKMPKAQLNRPNINPKRQTWSQEKMAEAEFTLLESAVGLLLLYLLPLSAPNSSFQGQPVALNSNQRSPLPVGLWARCADRPSCVY</sequence>
<reference evidence="2" key="1">
    <citation type="submission" date="2020-11" db="EMBL/GenBank/DDBJ databases">
        <authorList>
            <person name="Tran Van P."/>
        </authorList>
    </citation>
    <scope>NUCLEOTIDE SEQUENCE</scope>
</reference>
<accession>A0A7R9B2Z2</accession>
<evidence type="ECO:0000256" key="1">
    <source>
        <dbReference type="SAM" id="MobiDB-lite"/>
    </source>
</evidence>
<proteinExistence type="predicted"/>
<feature type="region of interest" description="Disordered" evidence="1">
    <location>
        <begin position="55"/>
        <end position="83"/>
    </location>
</feature>
<protein>
    <submittedName>
        <fullName evidence="2">Uncharacterized protein</fullName>
    </submittedName>
</protein>
<gene>
    <name evidence="2" type="ORF">TSIB3V08_LOCUS9431</name>
</gene>